<evidence type="ECO:0000313" key="6">
    <source>
        <dbReference type="RefSeq" id="XP_040964399.1"/>
    </source>
</evidence>
<evidence type="ECO:0000313" key="4">
    <source>
        <dbReference type="Proteomes" id="UP000818029"/>
    </source>
</evidence>
<dbReference type="InterPro" id="IPR006868">
    <property type="entry name" value="DUF630"/>
</dbReference>
<reference evidence="5 6" key="2">
    <citation type="submission" date="2025-05" db="UniProtKB">
        <authorList>
            <consortium name="RefSeq"/>
        </authorList>
    </citation>
    <scope>IDENTIFICATION</scope>
</reference>
<evidence type="ECO:0000313" key="5">
    <source>
        <dbReference type="RefSeq" id="XP_040964398.1"/>
    </source>
</evidence>
<keyword evidence="4" id="KW-1185">Reference proteome</keyword>
<evidence type="ECO:0000256" key="1">
    <source>
        <dbReference type="SAM" id="MobiDB-lite"/>
    </source>
</evidence>
<dbReference type="Pfam" id="PF26216">
    <property type="entry name" value="GDPGP1_C"/>
    <property type="match status" value="1"/>
</dbReference>
<evidence type="ECO:0000259" key="2">
    <source>
        <dbReference type="Pfam" id="PF04783"/>
    </source>
</evidence>
<accession>A0ABM3BBH3</accession>
<feature type="domain" description="GDPGP1-like C-terminal" evidence="3">
    <location>
        <begin position="132"/>
        <end position="161"/>
    </location>
</feature>
<sequence>MGCSSSKLDDLPAVALCRERCSFLDEAIQQGVLPRSPPSPNKLKSKAVDPIQVGSSSPKKDVISHHHSHSHSGSHLHFDSVKALNEIKASLGWRVVYAWIGDDPCGDGDLPPWSGVTCSTQGDYRVVTELYSVWECGGYLLFRNRYQFDQVTEDAMVDRLAVSPLTITTLKR</sequence>
<protein>
    <submittedName>
        <fullName evidence="5 6">Uncharacterized protein isoform X1</fullName>
    </submittedName>
</protein>
<feature type="domain" description="DUF630" evidence="2">
    <location>
        <begin position="1"/>
        <end position="30"/>
    </location>
</feature>
<gene>
    <name evidence="5 6" type="primary">LOC107945833</name>
</gene>
<organism evidence="4 6">
    <name type="scientific">Gossypium hirsutum</name>
    <name type="common">Upland cotton</name>
    <name type="synonym">Gossypium mexicanum</name>
    <dbReference type="NCBI Taxonomy" id="3635"/>
    <lineage>
        <taxon>Eukaryota</taxon>
        <taxon>Viridiplantae</taxon>
        <taxon>Streptophyta</taxon>
        <taxon>Embryophyta</taxon>
        <taxon>Tracheophyta</taxon>
        <taxon>Spermatophyta</taxon>
        <taxon>Magnoliopsida</taxon>
        <taxon>eudicotyledons</taxon>
        <taxon>Gunneridae</taxon>
        <taxon>Pentapetalae</taxon>
        <taxon>rosids</taxon>
        <taxon>malvids</taxon>
        <taxon>Malvales</taxon>
        <taxon>Malvaceae</taxon>
        <taxon>Malvoideae</taxon>
        <taxon>Gossypium</taxon>
    </lineage>
</organism>
<dbReference type="Proteomes" id="UP000818029">
    <property type="component" value="Chromosome D12"/>
</dbReference>
<evidence type="ECO:0000259" key="3">
    <source>
        <dbReference type="Pfam" id="PF26216"/>
    </source>
</evidence>
<dbReference type="GeneID" id="107945833"/>
<proteinExistence type="predicted"/>
<dbReference type="Pfam" id="PF04783">
    <property type="entry name" value="DUF630"/>
    <property type="match status" value="1"/>
</dbReference>
<feature type="compositionally biased region" description="Basic residues" evidence="1">
    <location>
        <begin position="65"/>
        <end position="74"/>
    </location>
</feature>
<name>A0ABM3BBH3_GOSHI</name>
<feature type="region of interest" description="Disordered" evidence="1">
    <location>
        <begin position="32"/>
        <end position="74"/>
    </location>
</feature>
<dbReference type="RefSeq" id="XP_040964398.1">
    <property type="nucleotide sequence ID" value="XM_041108464.1"/>
</dbReference>
<reference evidence="4" key="1">
    <citation type="journal article" date="2020" name="Nat. Genet.">
        <title>Genomic diversifications of five Gossypium allopolyploid species and their impact on cotton improvement.</title>
        <authorList>
            <person name="Chen Z.J."/>
            <person name="Sreedasyam A."/>
            <person name="Ando A."/>
            <person name="Song Q."/>
            <person name="De Santiago L.M."/>
            <person name="Hulse-Kemp A.M."/>
            <person name="Ding M."/>
            <person name="Ye W."/>
            <person name="Kirkbride R.C."/>
            <person name="Jenkins J."/>
            <person name="Plott C."/>
            <person name="Lovell J."/>
            <person name="Lin Y.M."/>
            <person name="Vaughn R."/>
            <person name="Liu B."/>
            <person name="Simpson S."/>
            <person name="Scheffler B.E."/>
            <person name="Wen L."/>
            <person name="Saski C.A."/>
            <person name="Grover C.E."/>
            <person name="Hu G."/>
            <person name="Conover J.L."/>
            <person name="Carlson J.W."/>
            <person name="Shu S."/>
            <person name="Boston L.B."/>
            <person name="Williams M."/>
            <person name="Peterson D.G."/>
            <person name="McGee K."/>
            <person name="Jones D.C."/>
            <person name="Wendel J.F."/>
            <person name="Stelly D.M."/>
            <person name="Grimwood J."/>
            <person name="Schmutz J."/>
        </authorList>
    </citation>
    <scope>NUCLEOTIDE SEQUENCE [LARGE SCALE GENOMIC DNA]</scope>
    <source>
        <strain evidence="4">cv. TM-1</strain>
    </source>
</reference>
<dbReference type="RefSeq" id="XP_040964399.1">
    <property type="nucleotide sequence ID" value="XM_041108465.1"/>
</dbReference>
<dbReference type="InterPro" id="IPR058865">
    <property type="entry name" value="GDPGP1_C"/>
</dbReference>